<evidence type="ECO:0000259" key="2">
    <source>
        <dbReference type="Pfam" id="PF00135"/>
    </source>
</evidence>
<proteinExistence type="inferred from homology"/>
<gene>
    <name evidence="3" type="ORF">EGW08_015303</name>
</gene>
<comment type="caution">
    <text evidence="3">The sequence shown here is derived from an EMBL/GenBank/DDBJ whole genome shotgun (WGS) entry which is preliminary data.</text>
</comment>
<dbReference type="InterPro" id="IPR029058">
    <property type="entry name" value="AB_hydrolase_fold"/>
</dbReference>
<dbReference type="PANTHER" id="PTHR43903">
    <property type="entry name" value="NEUROLIGIN"/>
    <property type="match status" value="1"/>
</dbReference>
<evidence type="ECO:0000313" key="3">
    <source>
        <dbReference type="EMBL" id="RUS76930.1"/>
    </source>
</evidence>
<dbReference type="InterPro" id="IPR051093">
    <property type="entry name" value="Neuroligin/BSAL"/>
</dbReference>
<organism evidence="3 4">
    <name type="scientific">Elysia chlorotica</name>
    <name type="common">Eastern emerald elysia</name>
    <name type="synonym">Sea slug</name>
    <dbReference type="NCBI Taxonomy" id="188477"/>
    <lineage>
        <taxon>Eukaryota</taxon>
        <taxon>Metazoa</taxon>
        <taxon>Spiralia</taxon>
        <taxon>Lophotrochozoa</taxon>
        <taxon>Mollusca</taxon>
        <taxon>Gastropoda</taxon>
        <taxon>Heterobranchia</taxon>
        <taxon>Euthyneura</taxon>
        <taxon>Panpulmonata</taxon>
        <taxon>Sacoglossa</taxon>
        <taxon>Placobranchoidea</taxon>
        <taxon>Plakobranchidae</taxon>
        <taxon>Elysia</taxon>
    </lineage>
</organism>
<dbReference type="EMBL" id="RQTK01000623">
    <property type="protein sequence ID" value="RUS76930.1"/>
    <property type="molecule type" value="Genomic_DNA"/>
</dbReference>
<sequence length="160" mass="18302">MYSFPRDANDSIPLQKVFDLNSDLSYIVPTVLFARALAEASASTPVYLYTFDAEPKLKDPTSPVKGTSHGWDIYFEFEIASSELDRLIFFYADPDPAKFPILSKTFKSFITSFAKTGVPQVNGINTWPRFDMTRERYVAISTTPEERERMFAQRTALWTD</sequence>
<dbReference type="Proteomes" id="UP000271974">
    <property type="component" value="Unassembled WGS sequence"/>
</dbReference>
<dbReference type="InterPro" id="IPR002018">
    <property type="entry name" value="CarbesteraseB"/>
</dbReference>
<comment type="similarity">
    <text evidence="1">Belongs to the type-B carboxylesterase/lipase family.</text>
</comment>
<feature type="non-terminal residue" evidence="3">
    <location>
        <position position="160"/>
    </location>
</feature>
<dbReference type="STRING" id="188477.A0A3S0ZE97"/>
<keyword evidence="4" id="KW-1185">Reference proteome</keyword>
<dbReference type="OrthoDB" id="408631at2759"/>
<name>A0A3S0ZE97_ELYCH</name>
<reference evidence="3 4" key="1">
    <citation type="submission" date="2019-01" db="EMBL/GenBank/DDBJ databases">
        <title>A draft genome assembly of the solar-powered sea slug Elysia chlorotica.</title>
        <authorList>
            <person name="Cai H."/>
            <person name="Li Q."/>
            <person name="Fang X."/>
            <person name="Li J."/>
            <person name="Curtis N.E."/>
            <person name="Altenburger A."/>
            <person name="Shibata T."/>
            <person name="Feng M."/>
            <person name="Maeda T."/>
            <person name="Schwartz J.A."/>
            <person name="Shigenobu S."/>
            <person name="Lundholm N."/>
            <person name="Nishiyama T."/>
            <person name="Yang H."/>
            <person name="Hasebe M."/>
            <person name="Li S."/>
            <person name="Pierce S.K."/>
            <person name="Wang J."/>
        </authorList>
    </citation>
    <scope>NUCLEOTIDE SEQUENCE [LARGE SCALE GENOMIC DNA]</scope>
    <source>
        <strain evidence="3">EC2010</strain>
        <tissue evidence="3">Whole organism of an adult</tissue>
    </source>
</reference>
<feature type="domain" description="Carboxylesterase type B" evidence="2">
    <location>
        <begin position="13"/>
        <end position="158"/>
    </location>
</feature>
<dbReference type="AlphaFoldDB" id="A0A3S0ZE97"/>
<dbReference type="SUPFAM" id="SSF53474">
    <property type="entry name" value="alpha/beta-Hydrolases"/>
    <property type="match status" value="1"/>
</dbReference>
<protein>
    <recommendedName>
        <fullName evidence="2">Carboxylesterase type B domain-containing protein</fullName>
    </recommendedName>
</protein>
<evidence type="ECO:0000313" key="4">
    <source>
        <dbReference type="Proteomes" id="UP000271974"/>
    </source>
</evidence>
<dbReference type="Gene3D" id="3.40.50.1820">
    <property type="entry name" value="alpha/beta hydrolase"/>
    <property type="match status" value="1"/>
</dbReference>
<dbReference type="Pfam" id="PF00135">
    <property type="entry name" value="COesterase"/>
    <property type="match status" value="1"/>
</dbReference>
<accession>A0A3S0ZE97</accession>
<evidence type="ECO:0000256" key="1">
    <source>
        <dbReference type="ARBA" id="ARBA00005964"/>
    </source>
</evidence>